<comment type="caution">
    <text evidence="2">The sequence shown here is derived from an EMBL/GenBank/DDBJ whole genome shotgun (WGS) entry which is preliminary data.</text>
</comment>
<protein>
    <recommendedName>
        <fullName evidence="4">Helix-turn-helix protein</fullName>
    </recommendedName>
</protein>
<dbReference type="InterPro" id="IPR050900">
    <property type="entry name" value="Transposase_IS3/IS150/IS904"/>
</dbReference>
<dbReference type="PANTHER" id="PTHR46889:SF5">
    <property type="entry name" value="INTEGRASE PROTEIN"/>
    <property type="match status" value="1"/>
</dbReference>
<dbReference type="EMBL" id="JACIBS010000013">
    <property type="protein sequence ID" value="MBB3666184.1"/>
    <property type="molecule type" value="Genomic_DNA"/>
</dbReference>
<feature type="compositionally biased region" description="Basic residues" evidence="1">
    <location>
        <begin position="156"/>
        <end position="184"/>
    </location>
</feature>
<evidence type="ECO:0000313" key="2">
    <source>
        <dbReference type="EMBL" id="MBB3666184.1"/>
    </source>
</evidence>
<evidence type="ECO:0000313" key="3">
    <source>
        <dbReference type="Proteomes" id="UP000564573"/>
    </source>
</evidence>
<dbReference type="AlphaFoldDB" id="A0A839XXU8"/>
<gene>
    <name evidence="2" type="ORF">FB384_005145</name>
</gene>
<accession>A0A839XXU8</accession>
<evidence type="ECO:0000256" key="1">
    <source>
        <dbReference type="SAM" id="MobiDB-lite"/>
    </source>
</evidence>
<proteinExistence type="predicted"/>
<feature type="region of interest" description="Disordered" evidence="1">
    <location>
        <begin position="151"/>
        <end position="196"/>
    </location>
</feature>
<dbReference type="PANTHER" id="PTHR46889">
    <property type="entry name" value="TRANSPOSASE INSF FOR INSERTION SEQUENCE IS3B-RELATED"/>
    <property type="match status" value="1"/>
</dbReference>
<sequence>MTELAAAGAPIRVPVAVSFRVWKLHRQHYYAWLAQPVTDAEHDEAYVANALFDAHSDDPEFGYRLLHDEITATGHNVSECTVWKLCSSNEWWCVFGKKRRSRKARPGTPAHEDLVCREFIADDPNQLWLTDISHQRGQALHLRCQGRVVGPDRGLLHRRPHDLPARPRRAGISRRPSRRQRRQLHVAQRSWRPISQ</sequence>
<keyword evidence="3" id="KW-1185">Reference proteome</keyword>
<name>A0A839XXU8_9PSEU</name>
<organism evidence="2 3">
    <name type="scientific">Prauserella sediminis</name>
    <dbReference type="NCBI Taxonomy" id="577680"/>
    <lineage>
        <taxon>Bacteria</taxon>
        <taxon>Bacillati</taxon>
        <taxon>Actinomycetota</taxon>
        <taxon>Actinomycetes</taxon>
        <taxon>Pseudonocardiales</taxon>
        <taxon>Pseudonocardiaceae</taxon>
        <taxon>Prauserella</taxon>
        <taxon>Prauserella salsuginis group</taxon>
    </lineage>
</organism>
<evidence type="ECO:0008006" key="4">
    <source>
        <dbReference type="Google" id="ProtNLM"/>
    </source>
</evidence>
<reference evidence="2 3" key="1">
    <citation type="submission" date="2020-08" db="EMBL/GenBank/DDBJ databases">
        <title>Sequencing the genomes of 1000 actinobacteria strains.</title>
        <authorList>
            <person name="Klenk H.-P."/>
        </authorList>
    </citation>
    <scope>NUCLEOTIDE SEQUENCE [LARGE SCALE GENOMIC DNA]</scope>
    <source>
        <strain evidence="2 3">DSM 45267</strain>
    </source>
</reference>
<dbReference type="Proteomes" id="UP000564573">
    <property type="component" value="Unassembled WGS sequence"/>
</dbReference>